<keyword evidence="1" id="KW-0812">Transmembrane</keyword>
<sequence>MTIQRRYLLAVFVNLALPWLAYRLAFAHLGHPLALAASTLPLIAWMAWDLARLRHFDALSALVLTSTLLSLAATTIGDDPHSRALEEPTVSGIVGVMFLLSLILRRPLVFYLARSTLSREGNQVALDFDAHCRDRPELAWMLRLMTAVWGVGLVAENVLRVFIVWHWAGDRHALVASRVLQYGVYGALTVWTFWVRRRIRQQELERDAAPGRIGER</sequence>
<dbReference type="EMBL" id="FCON02000149">
    <property type="protein sequence ID" value="SAL83967.1"/>
    <property type="molecule type" value="Genomic_DNA"/>
</dbReference>
<dbReference type="NCBIfam" id="NF041646">
    <property type="entry name" value="VC0807_fam"/>
    <property type="match status" value="1"/>
</dbReference>
<protein>
    <submittedName>
        <fullName evidence="2">Membrane protein</fullName>
    </submittedName>
</protein>
<feature type="transmembrane region" description="Helical" evidence="1">
    <location>
        <begin position="179"/>
        <end position="196"/>
    </location>
</feature>
<evidence type="ECO:0000313" key="2">
    <source>
        <dbReference type="EMBL" id="SAL83967.1"/>
    </source>
</evidence>
<evidence type="ECO:0000313" key="3">
    <source>
        <dbReference type="Proteomes" id="UP000054770"/>
    </source>
</evidence>
<keyword evidence="3" id="KW-1185">Reference proteome</keyword>
<feature type="transmembrane region" description="Helical" evidence="1">
    <location>
        <begin position="7"/>
        <end position="26"/>
    </location>
</feature>
<feature type="transmembrane region" description="Helical" evidence="1">
    <location>
        <begin position="144"/>
        <end position="167"/>
    </location>
</feature>
<name>A0A158KS82_9BURK</name>
<dbReference type="Proteomes" id="UP000054770">
    <property type="component" value="Unassembled WGS sequence"/>
</dbReference>
<evidence type="ECO:0000256" key="1">
    <source>
        <dbReference type="SAM" id="Phobius"/>
    </source>
</evidence>
<dbReference type="AlphaFoldDB" id="A0A158KS82"/>
<gene>
    <name evidence="2" type="ORF">AWB68_07112</name>
</gene>
<organism evidence="2 3">
    <name type="scientific">Caballeronia choica</name>
    <dbReference type="NCBI Taxonomy" id="326476"/>
    <lineage>
        <taxon>Bacteria</taxon>
        <taxon>Pseudomonadati</taxon>
        <taxon>Pseudomonadota</taxon>
        <taxon>Betaproteobacteria</taxon>
        <taxon>Burkholderiales</taxon>
        <taxon>Burkholderiaceae</taxon>
        <taxon>Caballeronia</taxon>
    </lineage>
</organism>
<feature type="transmembrane region" description="Helical" evidence="1">
    <location>
        <begin position="58"/>
        <end position="77"/>
    </location>
</feature>
<dbReference type="OrthoDB" id="7062026at2"/>
<reference evidence="2" key="1">
    <citation type="submission" date="2016-01" db="EMBL/GenBank/DDBJ databases">
        <authorList>
            <person name="Peeters C."/>
        </authorList>
    </citation>
    <scope>NUCLEOTIDE SEQUENCE [LARGE SCALE GENOMIC DNA]</scope>
    <source>
        <strain evidence="2">LMG 22940</strain>
    </source>
</reference>
<dbReference type="RefSeq" id="WP_087648973.1">
    <property type="nucleotide sequence ID" value="NZ_FCON02000149.1"/>
</dbReference>
<proteinExistence type="predicted"/>
<feature type="transmembrane region" description="Helical" evidence="1">
    <location>
        <begin position="89"/>
        <end position="113"/>
    </location>
</feature>
<keyword evidence="1" id="KW-0472">Membrane</keyword>
<feature type="transmembrane region" description="Helical" evidence="1">
    <location>
        <begin position="32"/>
        <end position="51"/>
    </location>
</feature>
<accession>A0A158KS82</accession>
<keyword evidence="1" id="KW-1133">Transmembrane helix</keyword>
<comment type="caution">
    <text evidence="2">The sequence shown here is derived from an EMBL/GenBank/DDBJ whole genome shotgun (WGS) entry which is preliminary data.</text>
</comment>